<sequence length="191" mass="20851">MTGNGDELDARLGARIRMEREARGWSLTDLSDRAGVSRAMINKIERAESSPTASLLGRLSGAFGLTLSALLARAEDDGRRRLLRAGEQRSWRDPATGYVRRLVAPPPGSDLPLELVHIDLPAGARVPFPASAYAFTRHIIHVLSNELTFTEGDIEHRLAAGDSLELGPPADCVFENRGDRPCTYLVLILQP</sequence>
<dbReference type="SMART" id="SM00530">
    <property type="entry name" value="HTH_XRE"/>
    <property type="match status" value="1"/>
</dbReference>
<reference evidence="3 4" key="1">
    <citation type="submission" date="2019-06" db="EMBL/GenBank/DDBJ databases">
        <title>Genomic Encyclopedia of Type Strains, Phase IV (KMG-V): Genome sequencing to study the core and pangenomes of soil and plant-associated prokaryotes.</title>
        <authorList>
            <person name="Whitman W."/>
        </authorList>
    </citation>
    <scope>NUCLEOTIDE SEQUENCE [LARGE SCALE GENOMIC DNA]</scope>
    <source>
        <strain evidence="3 4">BR 11880</strain>
    </source>
</reference>
<dbReference type="Proteomes" id="UP000319859">
    <property type="component" value="Unassembled WGS sequence"/>
</dbReference>
<dbReference type="InterPro" id="IPR014710">
    <property type="entry name" value="RmlC-like_jellyroll"/>
</dbReference>
<dbReference type="CDD" id="cd00093">
    <property type="entry name" value="HTH_XRE"/>
    <property type="match status" value="1"/>
</dbReference>
<dbReference type="PANTHER" id="PTHR46797:SF10">
    <property type="entry name" value="BLR1115 PROTEIN"/>
    <property type="match status" value="1"/>
</dbReference>
<feature type="domain" description="HTH cro/C1-type" evidence="2">
    <location>
        <begin position="16"/>
        <end position="70"/>
    </location>
</feature>
<organism evidence="3 4">
    <name type="scientific">Nitrospirillum amazonense</name>
    <dbReference type="NCBI Taxonomy" id="28077"/>
    <lineage>
        <taxon>Bacteria</taxon>
        <taxon>Pseudomonadati</taxon>
        <taxon>Pseudomonadota</taxon>
        <taxon>Alphaproteobacteria</taxon>
        <taxon>Rhodospirillales</taxon>
        <taxon>Azospirillaceae</taxon>
        <taxon>Nitrospirillum</taxon>
    </lineage>
</organism>
<dbReference type="GO" id="GO:0003700">
    <property type="term" value="F:DNA-binding transcription factor activity"/>
    <property type="evidence" value="ECO:0007669"/>
    <property type="project" value="TreeGrafter"/>
</dbReference>
<dbReference type="SUPFAM" id="SSF51182">
    <property type="entry name" value="RmlC-like cupins"/>
    <property type="match status" value="1"/>
</dbReference>
<dbReference type="CDD" id="cd02209">
    <property type="entry name" value="cupin_XRE_C"/>
    <property type="match status" value="1"/>
</dbReference>
<evidence type="ECO:0000259" key="2">
    <source>
        <dbReference type="PROSITE" id="PS50943"/>
    </source>
</evidence>
<name>A0A560F1C0_9PROT</name>
<dbReference type="InterPro" id="IPR010982">
    <property type="entry name" value="Lambda_DNA-bd_dom_sf"/>
</dbReference>
<dbReference type="Gene3D" id="1.10.260.40">
    <property type="entry name" value="lambda repressor-like DNA-binding domains"/>
    <property type="match status" value="1"/>
</dbReference>
<evidence type="ECO:0000313" key="4">
    <source>
        <dbReference type="Proteomes" id="UP000319859"/>
    </source>
</evidence>
<evidence type="ECO:0000313" key="3">
    <source>
        <dbReference type="EMBL" id="TWB15430.1"/>
    </source>
</evidence>
<dbReference type="AlphaFoldDB" id="A0A560F1C0"/>
<comment type="caution">
    <text evidence="3">The sequence shown here is derived from an EMBL/GenBank/DDBJ whole genome shotgun (WGS) entry which is preliminary data.</text>
</comment>
<dbReference type="OrthoDB" id="189170at2"/>
<evidence type="ECO:0000256" key="1">
    <source>
        <dbReference type="ARBA" id="ARBA00023125"/>
    </source>
</evidence>
<dbReference type="EMBL" id="VITN01000014">
    <property type="protein sequence ID" value="TWB15430.1"/>
    <property type="molecule type" value="Genomic_DNA"/>
</dbReference>
<dbReference type="InterPro" id="IPR050807">
    <property type="entry name" value="TransReg_Diox_bact_type"/>
</dbReference>
<proteinExistence type="predicted"/>
<dbReference type="GO" id="GO:0003677">
    <property type="term" value="F:DNA binding"/>
    <property type="evidence" value="ECO:0007669"/>
    <property type="project" value="UniProtKB-KW"/>
</dbReference>
<gene>
    <name evidence="3" type="ORF">FBZ89_11423</name>
</gene>
<keyword evidence="1" id="KW-0238">DNA-binding</keyword>
<dbReference type="RefSeq" id="WP_145751618.1">
    <property type="nucleotide sequence ID" value="NZ_VITN01000014.1"/>
</dbReference>
<dbReference type="Gene3D" id="2.60.120.10">
    <property type="entry name" value="Jelly Rolls"/>
    <property type="match status" value="1"/>
</dbReference>
<dbReference type="Pfam" id="PF01381">
    <property type="entry name" value="HTH_3"/>
    <property type="match status" value="1"/>
</dbReference>
<dbReference type="PROSITE" id="PS50943">
    <property type="entry name" value="HTH_CROC1"/>
    <property type="match status" value="1"/>
</dbReference>
<protein>
    <submittedName>
        <fullName evidence="3">XRE family transcriptional regulator</fullName>
    </submittedName>
</protein>
<dbReference type="PANTHER" id="PTHR46797">
    <property type="entry name" value="HTH-TYPE TRANSCRIPTIONAL REGULATOR"/>
    <property type="match status" value="1"/>
</dbReference>
<dbReference type="InterPro" id="IPR001387">
    <property type="entry name" value="Cro/C1-type_HTH"/>
</dbReference>
<dbReference type="SUPFAM" id="SSF47413">
    <property type="entry name" value="lambda repressor-like DNA-binding domains"/>
    <property type="match status" value="1"/>
</dbReference>
<dbReference type="InterPro" id="IPR011051">
    <property type="entry name" value="RmlC_Cupin_sf"/>
</dbReference>
<accession>A0A560F1C0</accession>
<dbReference type="GO" id="GO:0005829">
    <property type="term" value="C:cytosol"/>
    <property type="evidence" value="ECO:0007669"/>
    <property type="project" value="TreeGrafter"/>
</dbReference>